<evidence type="ECO:0000256" key="11">
    <source>
        <dbReference type="ARBA" id="ARBA00023211"/>
    </source>
</evidence>
<feature type="binding site" evidence="16">
    <location>
        <begin position="242"/>
        <end position="243"/>
    </location>
    <ligand>
        <name>ATP</name>
        <dbReference type="ChEBI" id="CHEBI:30616"/>
    </ligand>
</feature>
<dbReference type="InterPro" id="IPR016185">
    <property type="entry name" value="PreATP-grasp_dom_sf"/>
</dbReference>
<keyword evidence="4 14" id="KW-0436">Ligase</keyword>
<keyword evidence="14" id="KW-0963">Cytoplasm</keyword>
<feature type="binding site" evidence="16">
    <location>
        <begin position="363"/>
        <end position="364"/>
    </location>
    <ligand>
        <name>ATP</name>
        <dbReference type="ChEBI" id="CHEBI:30616"/>
    </ligand>
</feature>
<evidence type="ECO:0000256" key="18">
    <source>
        <dbReference type="PROSITE-ProRule" id="PRU00409"/>
    </source>
</evidence>
<feature type="binding site" evidence="17">
    <location>
        <position position="364"/>
    </location>
    <ligand>
        <name>Mg(2+)</name>
        <dbReference type="ChEBI" id="CHEBI:18420"/>
        <label>2</label>
    </ligand>
</feature>
<dbReference type="InterPro" id="IPR011761">
    <property type="entry name" value="ATP-grasp"/>
</dbReference>
<evidence type="ECO:0000256" key="9">
    <source>
        <dbReference type="ARBA" id="ARBA00022960"/>
    </source>
</evidence>
<protein>
    <recommendedName>
        <fullName evidence="14">D-alanine--D-alanine ligase</fullName>
        <ecNumber evidence="14">6.3.2.4</ecNumber>
    </recommendedName>
    <alternativeName>
        <fullName evidence="14">D-Ala-D-Ala ligase</fullName>
    </alternativeName>
    <alternativeName>
        <fullName evidence="14">D-alanylalanine synthetase</fullName>
    </alternativeName>
</protein>
<dbReference type="GO" id="GO:0005829">
    <property type="term" value="C:cytosol"/>
    <property type="evidence" value="ECO:0007669"/>
    <property type="project" value="TreeGrafter"/>
</dbReference>
<comment type="cofactor">
    <cofactor evidence="17">
        <name>Mg(2+)</name>
        <dbReference type="ChEBI" id="CHEBI:18420"/>
    </cofactor>
    <cofactor evidence="17">
        <name>Mn(2+)</name>
        <dbReference type="ChEBI" id="CHEBI:29035"/>
    </cofactor>
    <text evidence="17">Binds 2 magnesium or manganese ions per subunit.</text>
</comment>
<dbReference type="GO" id="GO:0046872">
    <property type="term" value="F:metal ion binding"/>
    <property type="evidence" value="ECO:0007669"/>
    <property type="project" value="UniProtKB-KW"/>
</dbReference>
<keyword evidence="7 18" id="KW-0067">ATP-binding</keyword>
<name>A0A5C7VYV7_9PROT</name>
<comment type="caution">
    <text evidence="20">The sequence shown here is derived from an EMBL/GenBank/DDBJ whole genome shotgun (WGS) entry which is preliminary data.</text>
</comment>
<keyword evidence="5 17" id="KW-0479">Metal-binding</keyword>
<feature type="binding site" evidence="16">
    <location>
        <begin position="234"/>
        <end position="236"/>
    </location>
    <ligand>
        <name>ATP</name>
        <dbReference type="ChEBI" id="CHEBI:30616"/>
    </ligand>
</feature>
<evidence type="ECO:0000256" key="1">
    <source>
        <dbReference type="ARBA" id="ARBA00001936"/>
    </source>
</evidence>
<dbReference type="AlphaFoldDB" id="A0A5C7VYV7"/>
<evidence type="ECO:0000256" key="16">
    <source>
        <dbReference type="PIRSR" id="PIRSR039102-2"/>
    </source>
</evidence>
<comment type="function">
    <text evidence="2 14">Cell wall formation.</text>
</comment>
<feature type="active site" evidence="15">
    <location>
        <position position="375"/>
    </location>
</feature>
<dbReference type="PIRSF" id="PIRSF039102">
    <property type="entry name" value="Ddl/VanB"/>
    <property type="match status" value="1"/>
</dbReference>
<dbReference type="GO" id="GO:0005524">
    <property type="term" value="F:ATP binding"/>
    <property type="evidence" value="ECO:0007669"/>
    <property type="project" value="UniProtKB-UniRule"/>
</dbReference>
<dbReference type="GO" id="GO:0008716">
    <property type="term" value="F:D-alanine-D-alanine ligase activity"/>
    <property type="evidence" value="ECO:0007669"/>
    <property type="project" value="UniProtKB-UniRule"/>
</dbReference>
<comment type="catalytic activity">
    <reaction evidence="13 14">
        <text>2 D-alanine + ATP = D-alanyl-D-alanine + ADP + phosphate + H(+)</text>
        <dbReference type="Rhea" id="RHEA:11224"/>
        <dbReference type="ChEBI" id="CHEBI:15378"/>
        <dbReference type="ChEBI" id="CHEBI:30616"/>
        <dbReference type="ChEBI" id="CHEBI:43474"/>
        <dbReference type="ChEBI" id="CHEBI:57416"/>
        <dbReference type="ChEBI" id="CHEBI:57822"/>
        <dbReference type="ChEBI" id="CHEBI:456216"/>
        <dbReference type="EC" id="6.3.2.4"/>
    </reaction>
</comment>
<proteinExistence type="inferred from homology"/>
<evidence type="ECO:0000313" key="20">
    <source>
        <dbReference type="EMBL" id="TXI29388.1"/>
    </source>
</evidence>
<evidence type="ECO:0000256" key="15">
    <source>
        <dbReference type="PIRSR" id="PIRSR039102-1"/>
    </source>
</evidence>
<dbReference type="Pfam" id="PF01820">
    <property type="entry name" value="Dala_Dala_lig_N"/>
    <property type="match status" value="1"/>
</dbReference>
<organism evidence="20 21">
    <name type="scientific">Nitrosomonas oligotropha</name>
    <dbReference type="NCBI Taxonomy" id="42354"/>
    <lineage>
        <taxon>Bacteria</taxon>
        <taxon>Pseudomonadati</taxon>
        <taxon>Pseudomonadota</taxon>
        <taxon>Betaproteobacteria</taxon>
        <taxon>Nitrosomonadales</taxon>
        <taxon>Nitrosomonadaceae</taxon>
        <taxon>Nitrosomonas</taxon>
    </lineage>
</organism>
<evidence type="ECO:0000256" key="12">
    <source>
        <dbReference type="ARBA" id="ARBA00023316"/>
    </source>
</evidence>
<dbReference type="InterPro" id="IPR011095">
    <property type="entry name" value="Dala_Dala_lig_C"/>
</dbReference>
<dbReference type="PROSITE" id="PS00843">
    <property type="entry name" value="DALA_DALA_LIGASE_1"/>
    <property type="match status" value="1"/>
</dbReference>
<dbReference type="InterPro" id="IPR000291">
    <property type="entry name" value="D-Ala_lig_Van_CS"/>
</dbReference>
<keyword evidence="8 17" id="KW-0460">Magnesium</keyword>
<dbReference type="EMBL" id="SSFX01000036">
    <property type="protein sequence ID" value="TXI29388.1"/>
    <property type="molecule type" value="Genomic_DNA"/>
</dbReference>
<feature type="binding site" evidence="16">
    <location>
        <begin position="272"/>
        <end position="279"/>
    </location>
    <ligand>
        <name>ATP</name>
        <dbReference type="ChEBI" id="CHEBI:30616"/>
    </ligand>
</feature>
<keyword evidence="9 14" id="KW-0133">Cell shape</keyword>
<dbReference type="PANTHER" id="PTHR23132:SF25">
    <property type="entry name" value="D-ALANINE--D-ALANINE LIGASE A"/>
    <property type="match status" value="1"/>
</dbReference>
<comment type="pathway">
    <text evidence="14">Cell wall biogenesis; peptidoglycan biosynthesis.</text>
</comment>
<evidence type="ECO:0000256" key="3">
    <source>
        <dbReference type="ARBA" id="ARBA00010871"/>
    </source>
</evidence>
<evidence type="ECO:0000256" key="13">
    <source>
        <dbReference type="ARBA" id="ARBA00047614"/>
    </source>
</evidence>
<dbReference type="SUPFAM" id="SSF56059">
    <property type="entry name" value="Glutathione synthetase ATP-binding domain-like"/>
    <property type="match status" value="1"/>
</dbReference>
<dbReference type="Gene3D" id="3.30.470.20">
    <property type="entry name" value="ATP-grasp fold, B domain"/>
    <property type="match status" value="1"/>
</dbReference>
<comment type="cofactor">
    <cofactor evidence="1">
        <name>Mn(2+)</name>
        <dbReference type="ChEBI" id="CHEBI:29035"/>
    </cofactor>
</comment>
<dbReference type="HAMAP" id="MF_00047">
    <property type="entry name" value="Dala_Dala_lig"/>
    <property type="match status" value="1"/>
</dbReference>
<accession>A0A5C7VYV7</accession>
<keyword evidence="12 14" id="KW-0961">Cell wall biogenesis/degradation</keyword>
<feature type="domain" description="ATP-grasp" evidence="19">
    <location>
        <begin position="197"/>
        <end position="397"/>
    </location>
</feature>
<evidence type="ECO:0000256" key="4">
    <source>
        <dbReference type="ARBA" id="ARBA00022598"/>
    </source>
</evidence>
<dbReference type="Pfam" id="PF07478">
    <property type="entry name" value="Dala_Dala_lig_C"/>
    <property type="match status" value="1"/>
</dbReference>
<comment type="subcellular location">
    <subcellularLocation>
        <location evidence="14">Cytoplasm</location>
    </subcellularLocation>
</comment>
<evidence type="ECO:0000256" key="14">
    <source>
        <dbReference type="HAMAP-Rule" id="MF_00047"/>
    </source>
</evidence>
<dbReference type="GO" id="GO:0009252">
    <property type="term" value="P:peptidoglycan biosynthetic process"/>
    <property type="evidence" value="ECO:0007669"/>
    <property type="project" value="UniProtKB-UniRule"/>
</dbReference>
<sequence>MQFSIPTPIPPNTTHLPSLKLALICGGTGAEHIGSIESALWLLSQFRRDHQLGFFYQYPDGRLAEAAELPALFETWTVHPYIKAWIDPAGAEHCRAIFRQAIHWTGPAWTALTSGNWDLIWPAFHGRGGEDGSFQGFCEFLGFPYAGCGIAASVIGIDKIKTKAILQVSGLPVLPQVIIEAWELGSVDTIAAIKEHITLLPATTIPDLETLKAIHPLLAERVQESEARFNYPVFVKPASLGSSLGVAKAGDRRSLAVALAQALILDRRALVEPQCNWPEYGIGLCGLDEPQVSLVVGYTLNPDFYDYEAKFGAEAQEDAIPARLDSAQTQKLQDLAKAAWQALGLEGCARVDCFWENGQIAINEVNTMPGFGAHSVYAQAFNQAGLPPSGMLDQIMAAGLERHRRRNQFSISFKDRL</sequence>
<evidence type="ECO:0000259" key="19">
    <source>
        <dbReference type="PROSITE" id="PS50975"/>
    </source>
</evidence>
<evidence type="ECO:0000256" key="7">
    <source>
        <dbReference type="ARBA" id="ARBA00022840"/>
    </source>
</evidence>
<dbReference type="InterPro" id="IPR013815">
    <property type="entry name" value="ATP_grasp_subdomain_1"/>
</dbReference>
<dbReference type="Proteomes" id="UP000321055">
    <property type="component" value="Unassembled WGS sequence"/>
</dbReference>
<feature type="binding site" evidence="17">
    <location>
        <position position="366"/>
    </location>
    <ligand>
        <name>Mg(2+)</name>
        <dbReference type="ChEBI" id="CHEBI:18420"/>
        <label>2</label>
    </ligand>
</feature>
<gene>
    <name evidence="14" type="primary">ddl</name>
    <name evidence="20" type="ORF">E6Q60_04580</name>
</gene>
<reference evidence="20 21" key="1">
    <citation type="submission" date="2018-09" db="EMBL/GenBank/DDBJ databases">
        <title>Metagenome Assembled Genomes from an Advanced Water Purification Facility.</title>
        <authorList>
            <person name="Stamps B.W."/>
            <person name="Spear J.R."/>
        </authorList>
    </citation>
    <scope>NUCLEOTIDE SEQUENCE [LARGE SCALE GENOMIC DNA]</scope>
    <source>
        <strain evidence="20">Bin_54_1</strain>
    </source>
</reference>
<feature type="binding site" evidence="17">
    <location>
        <position position="364"/>
    </location>
    <ligand>
        <name>Mg(2+)</name>
        <dbReference type="ChEBI" id="CHEBI:18420"/>
        <label>1</label>
    </ligand>
</feature>
<comment type="similarity">
    <text evidence="3 14">Belongs to the D-alanine--D-alanine ligase family.</text>
</comment>
<keyword evidence="10 14" id="KW-0573">Peptidoglycan synthesis</keyword>
<evidence type="ECO:0000313" key="21">
    <source>
        <dbReference type="Proteomes" id="UP000321055"/>
    </source>
</evidence>
<dbReference type="UniPathway" id="UPA00219"/>
<evidence type="ECO:0000256" key="17">
    <source>
        <dbReference type="PIRSR" id="PIRSR039102-3"/>
    </source>
</evidence>
<evidence type="ECO:0000256" key="2">
    <source>
        <dbReference type="ARBA" id="ARBA00003921"/>
    </source>
</evidence>
<dbReference type="Gene3D" id="3.30.1490.20">
    <property type="entry name" value="ATP-grasp fold, A domain"/>
    <property type="match status" value="1"/>
</dbReference>
<dbReference type="GO" id="GO:0008360">
    <property type="term" value="P:regulation of cell shape"/>
    <property type="evidence" value="ECO:0007669"/>
    <property type="project" value="UniProtKB-KW"/>
</dbReference>
<dbReference type="PANTHER" id="PTHR23132">
    <property type="entry name" value="D-ALANINE--D-ALANINE LIGASE"/>
    <property type="match status" value="1"/>
</dbReference>
<feature type="active site" evidence="15">
    <location>
        <position position="242"/>
    </location>
</feature>
<keyword evidence="11 17" id="KW-0464">Manganese</keyword>
<feature type="binding site" evidence="17">
    <location>
        <position position="352"/>
    </location>
    <ligand>
        <name>Mg(2+)</name>
        <dbReference type="ChEBI" id="CHEBI:18420"/>
        <label>1</label>
    </ligand>
</feature>
<dbReference type="GO" id="GO:0071555">
    <property type="term" value="P:cell wall organization"/>
    <property type="evidence" value="ECO:0007669"/>
    <property type="project" value="UniProtKB-KW"/>
</dbReference>
<evidence type="ECO:0000256" key="10">
    <source>
        <dbReference type="ARBA" id="ARBA00022984"/>
    </source>
</evidence>
<evidence type="ECO:0000256" key="6">
    <source>
        <dbReference type="ARBA" id="ARBA00022741"/>
    </source>
</evidence>
<evidence type="ECO:0000256" key="8">
    <source>
        <dbReference type="ARBA" id="ARBA00022842"/>
    </source>
</evidence>
<evidence type="ECO:0000256" key="5">
    <source>
        <dbReference type="ARBA" id="ARBA00022723"/>
    </source>
</evidence>
<dbReference type="PROSITE" id="PS50975">
    <property type="entry name" value="ATP_GRASP"/>
    <property type="match status" value="1"/>
</dbReference>
<dbReference type="Gene3D" id="3.40.50.20">
    <property type="match status" value="1"/>
</dbReference>
<dbReference type="InterPro" id="IPR011127">
    <property type="entry name" value="Dala_Dala_lig_N"/>
</dbReference>
<dbReference type="InterPro" id="IPR005905">
    <property type="entry name" value="D_ala_D_ala"/>
</dbReference>
<keyword evidence="6 16" id="KW-0547">Nucleotide-binding</keyword>
<feature type="active site" evidence="15">
    <location>
        <position position="31"/>
    </location>
</feature>
<dbReference type="EC" id="6.3.2.4" evidence="14"/>
<feature type="binding site" evidence="16">
    <location>
        <position position="159"/>
    </location>
    <ligand>
        <name>ATP</name>
        <dbReference type="ChEBI" id="CHEBI:30616"/>
    </ligand>
</feature>
<dbReference type="SUPFAM" id="SSF52440">
    <property type="entry name" value="PreATP-grasp domain"/>
    <property type="match status" value="1"/>
</dbReference>